<accession>A0A0S4J2N9</accession>
<evidence type="ECO:0000259" key="1">
    <source>
        <dbReference type="PROSITE" id="PS50004"/>
    </source>
</evidence>
<dbReference type="InterPro" id="IPR000008">
    <property type="entry name" value="C2_dom"/>
</dbReference>
<organism evidence="2 3">
    <name type="scientific">Bodo saltans</name>
    <name type="common">Flagellated protozoan</name>
    <dbReference type="NCBI Taxonomy" id="75058"/>
    <lineage>
        <taxon>Eukaryota</taxon>
        <taxon>Discoba</taxon>
        <taxon>Euglenozoa</taxon>
        <taxon>Kinetoplastea</taxon>
        <taxon>Metakinetoplastina</taxon>
        <taxon>Eubodonida</taxon>
        <taxon>Bodonidae</taxon>
        <taxon>Bodo</taxon>
    </lineage>
</organism>
<sequence length="62" mass="6626">MASYCKLRVTVIRGDHFVALNPGGTSNPFVTVTVGSQSASTEVQEKTCNPMFTSPALVFDNC</sequence>
<dbReference type="InterPro" id="IPR035892">
    <property type="entry name" value="C2_domain_sf"/>
</dbReference>
<evidence type="ECO:0000313" key="3">
    <source>
        <dbReference type="Proteomes" id="UP000051952"/>
    </source>
</evidence>
<reference evidence="3" key="1">
    <citation type="submission" date="2015-09" db="EMBL/GenBank/DDBJ databases">
        <authorList>
            <consortium name="Pathogen Informatics"/>
        </authorList>
    </citation>
    <scope>NUCLEOTIDE SEQUENCE [LARGE SCALE GENOMIC DNA]</scope>
    <source>
        <strain evidence="3">Lake Konstanz</strain>
    </source>
</reference>
<dbReference type="EMBL" id="CYKH01000938">
    <property type="protein sequence ID" value="CUG70382.1"/>
    <property type="molecule type" value="Genomic_DNA"/>
</dbReference>
<feature type="non-terminal residue" evidence="2">
    <location>
        <position position="62"/>
    </location>
</feature>
<gene>
    <name evidence="2" type="ORF">BSAL_83560</name>
</gene>
<dbReference type="CDD" id="cd00030">
    <property type="entry name" value="C2"/>
    <property type="match status" value="1"/>
</dbReference>
<dbReference type="PROSITE" id="PS50004">
    <property type="entry name" value="C2"/>
    <property type="match status" value="1"/>
</dbReference>
<dbReference type="OrthoDB" id="5314041at2759"/>
<dbReference type="Proteomes" id="UP000051952">
    <property type="component" value="Unassembled WGS sequence"/>
</dbReference>
<protein>
    <recommendedName>
        <fullName evidence="1">C2 domain-containing protein</fullName>
    </recommendedName>
</protein>
<dbReference type="VEuPathDB" id="TriTrypDB:BSAL_83560"/>
<dbReference type="Gene3D" id="2.60.40.150">
    <property type="entry name" value="C2 domain"/>
    <property type="match status" value="1"/>
</dbReference>
<dbReference type="AlphaFoldDB" id="A0A0S4J2N9"/>
<name>A0A0S4J2N9_BODSA</name>
<feature type="domain" description="C2" evidence="1">
    <location>
        <begin position="1"/>
        <end position="62"/>
    </location>
</feature>
<dbReference type="Pfam" id="PF00168">
    <property type="entry name" value="C2"/>
    <property type="match status" value="1"/>
</dbReference>
<evidence type="ECO:0000313" key="2">
    <source>
        <dbReference type="EMBL" id="CUG70382.1"/>
    </source>
</evidence>
<dbReference type="SUPFAM" id="SSF49562">
    <property type="entry name" value="C2 domain (Calcium/lipid-binding domain, CaLB)"/>
    <property type="match status" value="1"/>
</dbReference>
<proteinExistence type="predicted"/>
<keyword evidence="3" id="KW-1185">Reference proteome</keyword>